<evidence type="ECO:0008006" key="2">
    <source>
        <dbReference type="Google" id="ProtNLM"/>
    </source>
</evidence>
<proteinExistence type="predicted"/>
<organism evidence="1">
    <name type="scientific">marine metagenome</name>
    <dbReference type="NCBI Taxonomy" id="408172"/>
    <lineage>
        <taxon>unclassified sequences</taxon>
        <taxon>metagenomes</taxon>
        <taxon>ecological metagenomes</taxon>
    </lineage>
</organism>
<feature type="non-terminal residue" evidence="1">
    <location>
        <position position="1"/>
    </location>
</feature>
<accession>A0A382V6W4</accession>
<sequence length="42" mass="4706">LIMATHDLELANQTDRIISLRGGKLVDNRTLESRKVKVASNE</sequence>
<gene>
    <name evidence="1" type="ORF">METZ01_LOCUS394505</name>
</gene>
<name>A0A382V6W4_9ZZZZ</name>
<dbReference type="AlphaFoldDB" id="A0A382V6W4"/>
<reference evidence="1" key="1">
    <citation type="submission" date="2018-05" db="EMBL/GenBank/DDBJ databases">
        <authorList>
            <person name="Lanie J.A."/>
            <person name="Ng W.-L."/>
            <person name="Kazmierczak K.M."/>
            <person name="Andrzejewski T.M."/>
            <person name="Davidsen T.M."/>
            <person name="Wayne K.J."/>
            <person name="Tettelin H."/>
            <person name="Glass J.I."/>
            <person name="Rusch D."/>
            <person name="Podicherti R."/>
            <person name="Tsui H.-C.T."/>
            <person name="Winkler M.E."/>
        </authorList>
    </citation>
    <scope>NUCLEOTIDE SEQUENCE</scope>
</reference>
<evidence type="ECO:0000313" key="1">
    <source>
        <dbReference type="EMBL" id="SVD41651.1"/>
    </source>
</evidence>
<protein>
    <recommendedName>
        <fullName evidence="2">ABC transporter domain-containing protein</fullName>
    </recommendedName>
</protein>
<dbReference type="EMBL" id="UINC01149277">
    <property type="protein sequence ID" value="SVD41651.1"/>
    <property type="molecule type" value="Genomic_DNA"/>
</dbReference>